<organism evidence="1 2">
    <name type="scientific">Flavobacterium cerinum</name>
    <dbReference type="NCBI Taxonomy" id="2502784"/>
    <lineage>
        <taxon>Bacteria</taxon>
        <taxon>Pseudomonadati</taxon>
        <taxon>Bacteroidota</taxon>
        <taxon>Flavobacteriia</taxon>
        <taxon>Flavobacteriales</taxon>
        <taxon>Flavobacteriaceae</taxon>
        <taxon>Flavobacterium</taxon>
    </lineage>
</organism>
<sequence>MSLETGTWLQQYVEPQLLEEFRNYKDDFIGTFTSPSAAALDKDGIKFNKLINEVGFHVNKTTAFTPKTIPMQRGLVEWDKMDTDLTVVTDAELRAMAFDKENELRRLHRESFQIGVRNYAMQKVAALGNDTGTPVLRTTGADDGTGRKKLLYSDLLSFYMKVIGLNLTNEQAMYLVLCAEHQQDLLQDKAGTNNNRDIVIDPATGQIKRFYKLKIFENNHNVKYNETNELVADGAVADADDRNASLFYYAPNIVHHIEAVTTLYKPMQQDTRNPDPQSEFRLHAYGLTDKKQEYGVGAIVSGIV</sequence>
<evidence type="ECO:0000313" key="2">
    <source>
        <dbReference type="Proteomes" id="UP000287527"/>
    </source>
</evidence>
<comment type="caution">
    <text evidence="1">The sequence shown here is derived from an EMBL/GenBank/DDBJ whole genome shotgun (WGS) entry which is preliminary data.</text>
</comment>
<gene>
    <name evidence="1" type="ORF">EPI11_00115</name>
</gene>
<dbReference type="OrthoDB" id="1243484at2"/>
<dbReference type="Proteomes" id="UP000287527">
    <property type="component" value="Unassembled WGS sequence"/>
</dbReference>
<keyword evidence="2" id="KW-1185">Reference proteome</keyword>
<dbReference type="RefSeq" id="WP_128387924.1">
    <property type="nucleotide sequence ID" value="NZ_SBII01000001.1"/>
</dbReference>
<reference evidence="1 2" key="1">
    <citation type="submission" date="2019-01" db="EMBL/GenBank/DDBJ databases">
        <title>Flavobacterium sp. nov.,isolated from freshwater.</title>
        <authorList>
            <person name="Zhang R."/>
            <person name="Du Z.-J."/>
        </authorList>
    </citation>
    <scope>NUCLEOTIDE SEQUENCE [LARGE SCALE GENOMIC DNA]</scope>
    <source>
        <strain evidence="1 2">1E403</strain>
    </source>
</reference>
<proteinExistence type="predicted"/>
<evidence type="ECO:0008006" key="3">
    <source>
        <dbReference type="Google" id="ProtNLM"/>
    </source>
</evidence>
<evidence type="ECO:0000313" key="1">
    <source>
        <dbReference type="EMBL" id="RWX03368.1"/>
    </source>
</evidence>
<protein>
    <recommendedName>
        <fullName evidence="3">Phage major capsid protein</fullName>
    </recommendedName>
</protein>
<name>A0A444HEE5_9FLAO</name>
<dbReference type="AlphaFoldDB" id="A0A444HEE5"/>
<accession>A0A444HEE5</accession>
<dbReference type="EMBL" id="SBII01000001">
    <property type="protein sequence ID" value="RWX03368.1"/>
    <property type="molecule type" value="Genomic_DNA"/>
</dbReference>